<keyword evidence="2" id="KW-0812">Transmembrane</keyword>
<feature type="transmembrane region" description="Helical" evidence="2">
    <location>
        <begin position="112"/>
        <end position="131"/>
    </location>
</feature>
<evidence type="ECO:0000313" key="4">
    <source>
        <dbReference type="Proteomes" id="UP000444980"/>
    </source>
</evidence>
<accession>A0A7I9UZA3</accession>
<evidence type="ECO:0000256" key="1">
    <source>
        <dbReference type="SAM" id="MobiDB-lite"/>
    </source>
</evidence>
<name>A0A7I9UZA3_9ACTN</name>
<evidence type="ECO:0000256" key="2">
    <source>
        <dbReference type="SAM" id="Phobius"/>
    </source>
</evidence>
<dbReference type="AlphaFoldDB" id="A0A7I9UZA3"/>
<keyword evidence="2" id="KW-1133">Transmembrane helix</keyword>
<feature type="region of interest" description="Disordered" evidence="1">
    <location>
        <begin position="262"/>
        <end position="296"/>
    </location>
</feature>
<comment type="caution">
    <text evidence="3">The sequence shown here is derived from an EMBL/GenBank/DDBJ whole genome shotgun (WGS) entry which is preliminary data.</text>
</comment>
<feature type="compositionally biased region" description="Polar residues" evidence="1">
    <location>
        <begin position="287"/>
        <end position="296"/>
    </location>
</feature>
<dbReference type="EMBL" id="BJOU01000002">
    <property type="protein sequence ID" value="GED98504.1"/>
    <property type="molecule type" value="Genomic_DNA"/>
</dbReference>
<feature type="transmembrane region" description="Helical" evidence="2">
    <location>
        <begin position="72"/>
        <end position="91"/>
    </location>
</feature>
<feature type="transmembrane region" description="Helical" evidence="2">
    <location>
        <begin position="143"/>
        <end position="160"/>
    </location>
</feature>
<gene>
    <name evidence="3" type="ORF">nbrc107697_25430</name>
</gene>
<proteinExistence type="predicted"/>
<dbReference type="Proteomes" id="UP000444980">
    <property type="component" value="Unassembled WGS sequence"/>
</dbReference>
<dbReference type="RefSeq" id="WP_161927917.1">
    <property type="nucleotide sequence ID" value="NZ_BJOU01000002.1"/>
</dbReference>
<feature type="transmembrane region" description="Helical" evidence="2">
    <location>
        <begin position="39"/>
        <end position="60"/>
    </location>
</feature>
<protein>
    <submittedName>
        <fullName evidence="3">Uncharacterized protein</fullName>
    </submittedName>
</protein>
<sequence length="296" mass="32070">MAEKKKVSVKASASAEAAEAARTWEPTPEAKSKAIRFRIFAAILWAIAIAAEIVAIFWIIRSDRSGDEKLWWLIGFIVGIGVFALAGSFLWKKANRLDPASEKDKFRFFIQNQLGVIITVIAFLPLIVLIFLDKDMDGKQKGIVGGIAIAVAVAVGLLSADWNAPSKEQYTVETNTIKLLKNGVDEVFWTKSGKVFHVCEKVPDVNKQSKDNTIYNGTVAAAHEAGKDRLTARWESEAINYCGFTQADVDRVNKGLAAIEASTEPSAVPSEPGTEAPGNVTPLPSKPATTTQRPAA</sequence>
<keyword evidence="2" id="KW-0472">Membrane</keyword>
<keyword evidence="4" id="KW-1185">Reference proteome</keyword>
<organism evidence="3 4">
    <name type="scientific">Gordonia crocea</name>
    <dbReference type="NCBI Taxonomy" id="589162"/>
    <lineage>
        <taxon>Bacteria</taxon>
        <taxon>Bacillati</taxon>
        <taxon>Actinomycetota</taxon>
        <taxon>Actinomycetes</taxon>
        <taxon>Mycobacteriales</taxon>
        <taxon>Gordoniaceae</taxon>
        <taxon>Gordonia</taxon>
    </lineage>
</organism>
<reference evidence="4" key="1">
    <citation type="submission" date="2019-06" db="EMBL/GenBank/DDBJ databases">
        <title>Gordonia isolated from sludge of a wastewater treatment plant.</title>
        <authorList>
            <person name="Tamura T."/>
            <person name="Aoyama K."/>
            <person name="Kang Y."/>
            <person name="Saito S."/>
            <person name="Akiyama N."/>
            <person name="Yazawa K."/>
            <person name="Gonoi T."/>
            <person name="Mikami Y."/>
        </authorList>
    </citation>
    <scope>NUCLEOTIDE SEQUENCE [LARGE SCALE GENOMIC DNA]</scope>
    <source>
        <strain evidence="4">NBRC 107697</strain>
    </source>
</reference>
<dbReference type="OrthoDB" id="7544025at2"/>
<evidence type="ECO:0000313" key="3">
    <source>
        <dbReference type="EMBL" id="GED98504.1"/>
    </source>
</evidence>